<comment type="similarity">
    <text evidence="13">Belongs to the SAT4 family.</text>
</comment>
<dbReference type="Pfam" id="PF05730">
    <property type="entry name" value="CFEM"/>
    <property type="match status" value="1"/>
</dbReference>
<evidence type="ECO:0000313" key="18">
    <source>
        <dbReference type="EMBL" id="KAH7260713.1"/>
    </source>
</evidence>
<evidence type="ECO:0000256" key="3">
    <source>
        <dbReference type="ARBA" id="ARBA00004613"/>
    </source>
</evidence>
<dbReference type="InterPro" id="IPR008427">
    <property type="entry name" value="Extracellular_membr_CFEM_dom"/>
</dbReference>
<dbReference type="PANTHER" id="PTHR33048">
    <property type="entry name" value="PTH11-LIKE INTEGRAL MEMBRANE PROTEIN (AFU_ORTHOLOGUE AFUA_5G11245)"/>
    <property type="match status" value="1"/>
</dbReference>
<accession>A0A9P9KGH9</accession>
<keyword evidence="6" id="KW-0325">Glycoprotein</keyword>
<evidence type="ECO:0000256" key="13">
    <source>
        <dbReference type="ARBA" id="ARBA00038359"/>
    </source>
</evidence>
<evidence type="ECO:0000256" key="15">
    <source>
        <dbReference type="SAM" id="Phobius"/>
    </source>
</evidence>
<dbReference type="GO" id="GO:0098552">
    <property type="term" value="C:side of membrane"/>
    <property type="evidence" value="ECO:0007669"/>
    <property type="project" value="UniProtKB-KW"/>
</dbReference>
<evidence type="ECO:0000256" key="10">
    <source>
        <dbReference type="ARBA" id="ARBA00023136"/>
    </source>
</evidence>
<protein>
    <recommendedName>
        <fullName evidence="20">Extracellular membrane protein CFEM domain-containing protein</fullName>
    </recommendedName>
</protein>
<feature type="domain" description="CFEM" evidence="16">
    <location>
        <begin position="50"/>
        <end position="100"/>
    </location>
</feature>
<feature type="transmembrane region" description="Helical" evidence="15">
    <location>
        <begin position="249"/>
        <end position="271"/>
    </location>
</feature>
<dbReference type="AlphaFoldDB" id="A0A9P9KGH9"/>
<evidence type="ECO:0000259" key="16">
    <source>
        <dbReference type="Pfam" id="PF05730"/>
    </source>
</evidence>
<feature type="transmembrane region" description="Helical" evidence="15">
    <location>
        <begin position="139"/>
        <end position="158"/>
    </location>
</feature>
<keyword evidence="12" id="KW-0449">Lipoprotein</keyword>
<dbReference type="PANTHER" id="PTHR33048:SF143">
    <property type="entry name" value="EXTRACELLULAR MEMBRANE PROTEIN CFEM DOMAIN-CONTAINING PROTEIN-RELATED"/>
    <property type="match status" value="1"/>
</dbReference>
<keyword evidence="8" id="KW-0732">Signal</keyword>
<feature type="transmembrane region" description="Helical" evidence="15">
    <location>
        <begin position="291"/>
        <end position="312"/>
    </location>
</feature>
<dbReference type="Pfam" id="PF20684">
    <property type="entry name" value="Fung_rhodopsin"/>
    <property type="match status" value="1"/>
</dbReference>
<gene>
    <name evidence="18" type="ORF">BKA55DRAFT_535740</name>
</gene>
<sequence length="477" mass="52953">MLCNPPLSLFLLFDCDVHFTMTLNGRFLLLGTLCLLYDTAAAQTFGSVLTSAPKCAVDCLIGLISQKEYAEMGQDAICHSKPFANAIGDCLIAECSMRQTMGELFGLVQLGKLTCGKKDFIKESSSVCGTPPINLTREYRLSSSIIFAIALVFFALRIGTQVKLGLIWGMDDTLTTLSVAFLIPFYVVLQIMISLGLGLDMWFLTDRQIIMTFKCFIVIEILYLTALVLVKAAILCFFLRIFPDNKFRIMVKCTMVFNVLVGVAFFIYVFFQTQPFSLFWEGWQQKKGDLIMAGITHFTLPHAGLNLLLDIWMLILPMTQLWELGLKLRKKLGVISMFSVGIFLTIVAAIRVRELVIFLRSADLTVVNAQSAVIWSVVEISVGVMVACMPHIRHLVSHIMSRKRARKGTEAKHKNRKIFVDRSLAAIDVGDSQAIELHDEGGLLKGNTTAPSTTRVGTKDSRTHGSVSFASDADTQV</sequence>
<evidence type="ECO:0000256" key="5">
    <source>
        <dbReference type="ARBA" id="ARBA00022525"/>
    </source>
</evidence>
<dbReference type="EMBL" id="JAGMUX010000004">
    <property type="protein sequence ID" value="KAH7260713.1"/>
    <property type="molecule type" value="Genomic_DNA"/>
</dbReference>
<evidence type="ECO:0000256" key="14">
    <source>
        <dbReference type="SAM" id="MobiDB-lite"/>
    </source>
</evidence>
<keyword evidence="10 15" id="KW-0472">Membrane</keyword>
<dbReference type="InterPro" id="IPR052337">
    <property type="entry name" value="SAT4-like"/>
</dbReference>
<dbReference type="Proteomes" id="UP000720189">
    <property type="component" value="Unassembled WGS sequence"/>
</dbReference>
<feature type="transmembrane region" description="Helical" evidence="15">
    <location>
        <begin position="372"/>
        <end position="396"/>
    </location>
</feature>
<comment type="similarity">
    <text evidence="4">Belongs to the RBT5 family.</text>
</comment>
<keyword evidence="5" id="KW-0964">Secreted</keyword>
<evidence type="ECO:0000256" key="2">
    <source>
        <dbReference type="ARBA" id="ARBA00004589"/>
    </source>
</evidence>
<reference evidence="18" key="1">
    <citation type="journal article" date="2021" name="Nat. Commun.">
        <title>Genetic determinants of endophytism in the Arabidopsis root mycobiome.</title>
        <authorList>
            <person name="Mesny F."/>
            <person name="Miyauchi S."/>
            <person name="Thiergart T."/>
            <person name="Pickel B."/>
            <person name="Atanasova L."/>
            <person name="Karlsson M."/>
            <person name="Huettel B."/>
            <person name="Barry K.W."/>
            <person name="Haridas S."/>
            <person name="Chen C."/>
            <person name="Bauer D."/>
            <person name="Andreopoulos W."/>
            <person name="Pangilinan J."/>
            <person name="LaButti K."/>
            <person name="Riley R."/>
            <person name="Lipzen A."/>
            <person name="Clum A."/>
            <person name="Drula E."/>
            <person name="Henrissat B."/>
            <person name="Kohler A."/>
            <person name="Grigoriev I.V."/>
            <person name="Martin F.M."/>
            <person name="Hacquard S."/>
        </authorList>
    </citation>
    <scope>NUCLEOTIDE SEQUENCE</scope>
    <source>
        <strain evidence="18">MPI-CAGE-AT-0023</strain>
    </source>
</reference>
<dbReference type="RefSeq" id="XP_046052590.1">
    <property type="nucleotide sequence ID" value="XM_046189736.1"/>
</dbReference>
<dbReference type="GO" id="GO:0005576">
    <property type="term" value="C:extracellular region"/>
    <property type="evidence" value="ECO:0007669"/>
    <property type="project" value="UniProtKB-SubCell"/>
</dbReference>
<evidence type="ECO:0000256" key="1">
    <source>
        <dbReference type="ARBA" id="ARBA00004141"/>
    </source>
</evidence>
<feature type="domain" description="Rhodopsin" evidence="17">
    <location>
        <begin position="156"/>
        <end position="397"/>
    </location>
</feature>
<organism evidence="18 19">
    <name type="scientific">Fusarium redolens</name>
    <dbReference type="NCBI Taxonomy" id="48865"/>
    <lineage>
        <taxon>Eukaryota</taxon>
        <taxon>Fungi</taxon>
        <taxon>Dikarya</taxon>
        <taxon>Ascomycota</taxon>
        <taxon>Pezizomycotina</taxon>
        <taxon>Sordariomycetes</taxon>
        <taxon>Hypocreomycetidae</taxon>
        <taxon>Hypocreales</taxon>
        <taxon>Nectriaceae</taxon>
        <taxon>Fusarium</taxon>
        <taxon>Fusarium redolens species complex</taxon>
    </lineage>
</organism>
<evidence type="ECO:0000313" key="19">
    <source>
        <dbReference type="Proteomes" id="UP000720189"/>
    </source>
</evidence>
<feature type="transmembrane region" description="Helical" evidence="15">
    <location>
        <begin position="179"/>
        <end position="204"/>
    </location>
</feature>
<evidence type="ECO:0000256" key="6">
    <source>
        <dbReference type="ARBA" id="ARBA00022622"/>
    </source>
</evidence>
<evidence type="ECO:0000256" key="12">
    <source>
        <dbReference type="ARBA" id="ARBA00023288"/>
    </source>
</evidence>
<name>A0A9P9KGH9_FUSRE</name>
<evidence type="ECO:0008006" key="20">
    <source>
        <dbReference type="Google" id="ProtNLM"/>
    </source>
</evidence>
<feature type="region of interest" description="Disordered" evidence="14">
    <location>
        <begin position="446"/>
        <end position="477"/>
    </location>
</feature>
<keyword evidence="9 15" id="KW-1133">Transmembrane helix</keyword>
<comment type="subcellular location">
    <subcellularLocation>
        <location evidence="2">Membrane</location>
        <topology evidence="2">Lipid-anchor</topology>
        <topology evidence="2">GPI-anchor</topology>
    </subcellularLocation>
    <subcellularLocation>
        <location evidence="1">Membrane</location>
        <topology evidence="1">Multi-pass membrane protein</topology>
    </subcellularLocation>
    <subcellularLocation>
        <location evidence="3">Secreted</location>
    </subcellularLocation>
</comment>
<evidence type="ECO:0000256" key="8">
    <source>
        <dbReference type="ARBA" id="ARBA00022729"/>
    </source>
</evidence>
<proteinExistence type="inferred from homology"/>
<comment type="caution">
    <text evidence="18">The sequence shown here is derived from an EMBL/GenBank/DDBJ whole genome shotgun (WGS) entry which is preliminary data.</text>
</comment>
<keyword evidence="11" id="KW-1015">Disulfide bond</keyword>
<dbReference type="InterPro" id="IPR049326">
    <property type="entry name" value="Rhodopsin_dom_fungi"/>
</dbReference>
<keyword evidence="6" id="KW-0336">GPI-anchor</keyword>
<evidence type="ECO:0000256" key="7">
    <source>
        <dbReference type="ARBA" id="ARBA00022692"/>
    </source>
</evidence>
<evidence type="ECO:0000256" key="9">
    <source>
        <dbReference type="ARBA" id="ARBA00022989"/>
    </source>
</evidence>
<keyword evidence="7 15" id="KW-0812">Transmembrane</keyword>
<feature type="transmembrane region" description="Helical" evidence="15">
    <location>
        <begin position="216"/>
        <end position="242"/>
    </location>
</feature>
<feature type="transmembrane region" description="Helical" evidence="15">
    <location>
        <begin position="332"/>
        <end position="352"/>
    </location>
</feature>
<feature type="compositionally biased region" description="Polar residues" evidence="14">
    <location>
        <begin position="464"/>
        <end position="477"/>
    </location>
</feature>
<evidence type="ECO:0000259" key="17">
    <source>
        <dbReference type="Pfam" id="PF20684"/>
    </source>
</evidence>
<dbReference type="OrthoDB" id="2496787at2759"/>
<evidence type="ECO:0000256" key="4">
    <source>
        <dbReference type="ARBA" id="ARBA00010031"/>
    </source>
</evidence>
<feature type="compositionally biased region" description="Polar residues" evidence="14">
    <location>
        <begin position="446"/>
        <end position="456"/>
    </location>
</feature>
<dbReference type="GeneID" id="70219690"/>
<evidence type="ECO:0000256" key="11">
    <source>
        <dbReference type="ARBA" id="ARBA00023157"/>
    </source>
</evidence>
<keyword evidence="19" id="KW-1185">Reference proteome</keyword>